<evidence type="ECO:0000259" key="1">
    <source>
        <dbReference type="Pfam" id="PF01957"/>
    </source>
</evidence>
<dbReference type="AlphaFoldDB" id="A0A379YKL8"/>
<proteinExistence type="predicted"/>
<dbReference type="Gene3D" id="2.40.50.140">
    <property type="entry name" value="Nucleic acid-binding proteins"/>
    <property type="match status" value="1"/>
</dbReference>
<evidence type="ECO:0000313" key="3">
    <source>
        <dbReference type="Proteomes" id="UP000254069"/>
    </source>
</evidence>
<reference evidence="2 3" key="1">
    <citation type="submission" date="2018-06" db="EMBL/GenBank/DDBJ databases">
        <authorList>
            <consortium name="Pathogen Informatics"/>
            <person name="Doyle S."/>
        </authorList>
    </citation>
    <scope>NUCLEOTIDE SEQUENCE [LARGE SCALE GENOMIC DNA]</scope>
    <source>
        <strain evidence="2 3">NCTC10738</strain>
    </source>
</reference>
<evidence type="ECO:0000313" key="2">
    <source>
        <dbReference type="EMBL" id="SUI46213.1"/>
    </source>
</evidence>
<gene>
    <name evidence="2" type="ORF">NCTC10738_00155</name>
</gene>
<dbReference type="Proteomes" id="UP000254069">
    <property type="component" value="Unassembled WGS sequence"/>
</dbReference>
<dbReference type="Pfam" id="PF01957">
    <property type="entry name" value="NfeD"/>
    <property type="match status" value="1"/>
</dbReference>
<accession>A0A379YKL8</accession>
<name>A0A379YKL8_9GAMM</name>
<dbReference type="InterPro" id="IPR012340">
    <property type="entry name" value="NA-bd_OB-fold"/>
</dbReference>
<dbReference type="InterPro" id="IPR002810">
    <property type="entry name" value="NfeD-like_C"/>
</dbReference>
<sequence length="129" mass="14124">MSKRLWAGGGLFRASHRRVSYPSRRGLAQDTTGDVICSHFGGNSFVFKTRKLSGVAGAEGMVGKYARVIDGFPGRGRVHFMGEYWQGDCEQALNPGQRVRVLGLKGLVLKLAEVKSGDIEPTENQRRGD</sequence>
<protein>
    <submittedName>
        <fullName evidence="2">NfeD-like C-terminal, partner-binding</fullName>
    </submittedName>
</protein>
<dbReference type="EMBL" id="UGYO01000001">
    <property type="protein sequence ID" value="SUI46213.1"/>
    <property type="molecule type" value="Genomic_DNA"/>
</dbReference>
<keyword evidence="3" id="KW-1185">Reference proteome</keyword>
<organism evidence="2 3">
    <name type="scientific">Shewanella algae</name>
    <dbReference type="NCBI Taxonomy" id="38313"/>
    <lineage>
        <taxon>Bacteria</taxon>
        <taxon>Pseudomonadati</taxon>
        <taxon>Pseudomonadota</taxon>
        <taxon>Gammaproteobacteria</taxon>
        <taxon>Alteromonadales</taxon>
        <taxon>Shewanellaceae</taxon>
        <taxon>Shewanella</taxon>
    </lineage>
</organism>
<feature type="domain" description="NfeD-like C-terminal" evidence="1">
    <location>
        <begin position="58"/>
        <end position="110"/>
    </location>
</feature>
<dbReference type="SUPFAM" id="SSF141322">
    <property type="entry name" value="NfeD domain-like"/>
    <property type="match status" value="1"/>
</dbReference>